<protein>
    <submittedName>
        <fullName evidence="4">GNAT family N-acetyltransferase</fullName>
    </submittedName>
</protein>
<dbReference type="CDD" id="cd04301">
    <property type="entry name" value="NAT_SF"/>
    <property type="match status" value="1"/>
</dbReference>
<organism evidence="4 5">
    <name type="scientific">Granulicatella seriolae</name>
    <dbReference type="NCBI Taxonomy" id="2967226"/>
    <lineage>
        <taxon>Bacteria</taxon>
        <taxon>Bacillati</taxon>
        <taxon>Bacillota</taxon>
        <taxon>Bacilli</taxon>
        <taxon>Lactobacillales</taxon>
        <taxon>Carnobacteriaceae</taxon>
        <taxon>Granulicatella</taxon>
    </lineage>
</organism>
<evidence type="ECO:0000259" key="3">
    <source>
        <dbReference type="PROSITE" id="PS51186"/>
    </source>
</evidence>
<comment type="caution">
    <text evidence="4">The sequence shown here is derived from an EMBL/GenBank/DDBJ whole genome shotgun (WGS) entry which is preliminary data.</text>
</comment>
<reference evidence="4" key="3">
    <citation type="journal article" date="2023" name="Microbiol. Resour. Announc.">
        <title>Draft Genome Sequence of Granulicatella sp. Strain S8, Isolated from a Marine Fish, Seriola quinqueradiata.</title>
        <authorList>
            <person name="Lee M."/>
            <person name="Farooq A."/>
            <person name="Jeong J.B."/>
            <person name="Jung M.Y."/>
        </authorList>
    </citation>
    <scope>NUCLEOTIDE SEQUENCE</scope>
    <source>
        <strain evidence="4">S8</strain>
    </source>
</reference>
<feature type="domain" description="N-acetyltransferase" evidence="3">
    <location>
        <begin position="154"/>
        <end position="286"/>
    </location>
</feature>
<dbReference type="InterPro" id="IPR000182">
    <property type="entry name" value="GNAT_dom"/>
</dbReference>
<proteinExistence type="predicted"/>
<dbReference type="RefSeq" id="WP_256945111.1">
    <property type="nucleotide sequence ID" value="NZ_JANHNZ010000004.1"/>
</dbReference>
<evidence type="ECO:0000256" key="1">
    <source>
        <dbReference type="ARBA" id="ARBA00022679"/>
    </source>
</evidence>
<dbReference type="Gene3D" id="3.40.630.30">
    <property type="match status" value="2"/>
</dbReference>
<dbReference type="SUPFAM" id="SSF55729">
    <property type="entry name" value="Acyl-CoA N-acyltransferases (Nat)"/>
    <property type="match status" value="1"/>
</dbReference>
<evidence type="ECO:0000313" key="4">
    <source>
        <dbReference type="EMBL" id="MCQ9209995.1"/>
    </source>
</evidence>
<reference evidence="4" key="1">
    <citation type="submission" date="2022-07" db="EMBL/GenBank/DDBJ databases">
        <authorList>
            <person name="Jung M.-Y."/>
            <person name="Lee M."/>
        </authorList>
    </citation>
    <scope>NUCLEOTIDE SEQUENCE</scope>
    <source>
        <strain evidence="4">S8</strain>
    </source>
</reference>
<keyword evidence="2" id="KW-0012">Acyltransferase</keyword>
<dbReference type="EMBL" id="JANHNZ010000004">
    <property type="protein sequence ID" value="MCQ9209995.1"/>
    <property type="molecule type" value="Genomic_DNA"/>
</dbReference>
<evidence type="ECO:0000256" key="2">
    <source>
        <dbReference type="ARBA" id="ARBA00023315"/>
    </source>
</evidence>
<accession>A0ABT1WNH8</accession>
<feature type="domain" description="N-acetyltransferase" evidence="3">
    <location>
        <begin position="9"/>
        <end position="143"/>
    </location>
</feature>
<sequence length="286" mass="33035">MNYAEYHFKQIYNLTDQVYQEIYTFCQMVNQAYQLKAPNFISNTYHFDKKIPTAILAYSGETLVAVALFYAESQQNIEVTIKVHPDYRHQGIFLALKEQTEKIQAEFQVEEILWVAENIFSKTYPSFFAHYDLVETELYLLDKGKSQIDIQAQYTLLELGQEDLEDIVDVCAYAFGNSYETTAHFAQERLNDPDSKQYGLYLEDTLVATTAVNLKDGLFYIFGTVVKESIRGRGIGQQLIAQIIRHLQETPAPIAISVSKSNLPAFHIYQKNGFEVETEIEYYKEK</sequence>
<dbReference type="Proteomes" id="UP001059480">
    <property type="component" value="Unassembled WGS sequence"/>
</dbReference>
<gene>
    <name evidence="4" type="ORF">NPA36_05475</name>
</gene>
<dbReference type="InterPro" id="IPR016181">
    <property type="entry name" value="Acyl_CoA_acyltransferase"/>
</dbReference>
<dbReference type="PANTHER" id="PTHR43420">
    <property type="entry name" value="ACETYLTRANSFERASE"/>
    <property type="match status" value="1"/>
</dbReference>
<name>A0ABT1WNH8_9LACT</name>
<keyword evidence="5" id="KW-1185">Reference proteome</keyword>
<evidence type="ECO:0000313" key="5">
    <source>
        <dbReference type="Proteomes" id="UP001059480"/>
    </source>
</evidence>
<dbReference type="PROSITE" id="PS51186">
    <property type="entry name" value="GNAT"/>
    <property type="match status" value="2"/>
</dbReference>
<dbReference type="InterPro" id="IPR050680">
    <property type="entry name" value="YpeA/RimI_acetyltransf"/>
</dbReference>
<reference evidence="4" key="2">
    <citation type="journal article" date="2023" name="Curr. Microbiol.">
        <title>Granulicatella seriolae sp. nov., a Novel Facultative Anaerobe Isolated from Yellowtail Marine Fish.</title>
        <authorList>
            <person name="Lee M."/>
            <person name="Choi Y.J."/>
            <person name="Farooq A."/>
            <person name="Jeong J.B."/>
            <person name="Jung M.Y."/>
        </authorList>
    </citation>
    <scope>NUCLEOTIDE SEQUENCE</scope>
    <source>
        <strain evidence="4">S8</strain>
    </source>
</reference>
<keyword evidence="1" id="KW-0808">Transferase</keyword>
<dbReference type="Pfam" id="PF00583">
    <property type="entry name" value="Acetyltransf_1"/>
    <property type="match status" value="1"/>
</dbReference>